<sequence>MSTGILKKLKLYNVSQYISLIIYILRNEKIKCAFVVNIDSNFPFPTVRYNVGQTITSFHLDFRPDIYIANMENITAKQFFSVISSNFEYNPKAKFIFIGNQMRYITRQLSIRFITDVVFLSSIQGKIRTQTTNDILKQKYVKAAKKSNMRICFYFIDPYISVKSSGNELTGLKVELIQLIFGIMNLTATFVPTVYSAIRGDTSTYLLSGDCDMIGIPLQRDNGLLDIIEHINDDFMMWFVPRPAKVPKWKYVFEVFNYKVWINIVFTTMIVVAVWLYSDKVGKINFQWDFISITKKFLSIAKVAIDQSNALKLTNFSQVVLLGSTFLCIVIVNLMYKSQFTSLFQNQDLYEEGIDSCEDFIEKGFDLLVTEVRLHEVTSMCPSLKNYPKEKIFTERNYPVFDNWLNMVAKSKKLAVYRNVLSFQSSYKKYLDENHYSLIQSLDNSRLRFMLGYLFLKGNPIPSRITPLISKLRDYGCIQHLVSKYDSRTSKFNVKETQQFGTGDILGPVKIWIAGCCVGLLVFFMEIMKAKIGNMKKFIFKKPLANLHSKIRKVLPKKLTK</sequence>
<comment type="caution">
    <text evidence="9">The sequence shown here is derived from an EMBL/GenBank/DDBJ whole genome shotgun (WGS) entry which is preliminary data.</text>
</comment>
<dbReference type="PANTHER" id="PTHR42643">
    <property type="entry name" value="IONOTROPIC RECEPTOR 20A-RELATED"/>
    <property type="match status" value="1"/>
</dbReference>
<keyword evidence="2" id="KW-1003">Cell membrane</keyword>
<name>A0AAW1UR14_9CUCU</name>
<comment type="subcellular location">
    <subcellularLocation>
        <location evidence="1">Cell membrane</location>
        <topology evidence="1">Multi-pass membrane protein</topology>
    </subcellularLocation>
</comment>
<evidence type="ECO:0000313" key="10">
    <source>
        <dbReference type="Proteomes" id="UP001431783"/>
    </source>
</evidence>
<accession>A0AAW1UR14</accession>
<dbReference type="AlphaFoldDB" id="A0AAW1UR14"/>
<keyword evidence="6" id="KW-0675">Receptor</keyword>
<reference evidence="9 10" key="1">
    <citation type="submission" date="2023-03" db="EMBL/GenBank/DDBJ databases">
        <title>Genome insight into feeding habits of ladybird beetles.</title>
        <authorList>
            <person name="Li H.-S."/>
            <person name="Huang Y.-H."/>
            <person name="Pang H."/>
        </authorList>
    </citation>
    <scope>NUCLEOTIDE SEQUENCE [LARGE SCALE GENOMIC DNA]</scope>
    <source>
        <strain evidence="9">SYSU_2023b</strain>
        <tissue evidence="9">Whole body</tissue>
    </source>
</reference>
<evidence type="ECO:0000256" key="5">
    <source>
        <dbReference type="ARBA" id="ARBA00023136"/>
    </source>
</evidence>
<keyword evidence="3 8" id="KW-0812">Transmembrane</keyword>
<dbReference type="EMBL" id="JARQZJ010000074">
    <property type="protein sequence ID" value="KAK9882271.1"/>
    <property type="molecule type" value="Genomic_DNA"/>
</dbReference>
<feature type="transmembrane region" description="Helical" evidence="8">
    <location>
        <begin position="511"/>
        <end position="528"/>
    </location>
</feature>
<keyword evidence="5 8" id="KW-0472">Membrane</keyword>
<dbReference type="Proteomes" id="UP001431783">
    <property type="component" value="Unassembled WGS sequence"/>
</dbReference>
<feature type="transmembrane region" description="Helical" evidence="8">
    <location>
        <begin position="260"/>
        <end position="278"/>
    </location>
</feature>
<evidence type="ECO:0000256" key="1">
    <source>
        <dbReference type="ARBA" id="ARBA00004651"/>
    </source>
</evidence>
<dbReference type="PANTHER" id="PTHR42643:SF30">
    <property type="entry name" value="IONOTROPIC RECEPTOR 40A-RELATED"/>
    <property type="match status" value="1"/>
</dbReference>
<feature type="transmembrane region" description="Helical" evidence="8">
    <location>
        <begin position="319"/>
        <end position="336"/>
    </location>
</feature>
<evidence type="ECO:0000313" key="9">
    <source>
        <dbReference type="EMBL" id="KAK9882271.1"/>
    </source>
</evidence>
<dbReference type="GO" id="GO:0005886">
    <property type="term" value="C:plasma membrane"/>
    <property type="evidence" value="ECO:0007669"/>
    <property type="project" value="UniProtKB-SubCell"/>
</dbReference>
<evidence type="ECO:0000256" key="7">
    <source>
        <dbReference type="ARBA" id="ARBA00023180"/>
    </source>
</evidence>
<protein>
    <submittedName>
        <fullName evidence="9">Uncharacterized protein</fullName>
    </submittedName>
</protein>
<dbReference type="SUPFAM" id="SSF53850">
    <property type="entry name" value="Periplasmic binding protein-like II"/>
    <property type="match status" value="1"/>
</dbReference>
<keyword evidence="7" id="KW-0325">Glycoprotein</keyword>
<gene>
    <name evidence="9" type="ORF">WA026_020377</name>
</gene>
<evidence type="ECO:0000256" key="4">
    <source>
        <dbReference type="ARBA" id="ARBA00022989"/>
    </source>
</evidence>
<evidence type="ECO:0000256" key="6">
    <source>
        <dbReference type="ARBA" id="ARBA00023170"/>
    </source>
</evidence>
<feature type="transmembrane region" description="Helical" evidence="8">
    <location>
        <begin position="176"/>
        <end position="198"/>
    </location>
</feature>
<proteinExistence type="predicted"/>
<evidence type="ECO:0000256" key="3">
    <source>
        <dbReference type="ARBA" id="ARBA00022692"/>
    </source>
</evidence>
<keyword evidence="10" id="KW-1185">Reference proteome</keyword>
<organism evidence="9 10">
    <name type="scientific">Henosepilachna vigintioctopunctata</name>
    <dbReference type="NCBI Taxonomy" id="420089"/>
    <lineage>
        <taxon>Eukaryota</taxon>
        <taxon>Metazoa</taxon>
        <taxon>Ecdysozoa</taxon>
        <taxon>Arthropoda</taxon>
        <taxon>Hexapoda</taxon>
        <taxon>Insecta</taxon>
        <taxon>Pterygota</taxon>
        <taxon>Neoptera</taxon>
        <taxon>Endopterygota</taxon>
        <taxon>Coleoptera</taxon>
        <taxon>Polyphaga</taxon>
        <taxon>Cucujiformia</taxon>
        <taxon>Coccinelloidea</taxon>
        <taxon>Coccinellidae</taxon>
        <taxon>Epilachninae</taxon>
        <taxon>Epilachnini</taxon>
        <taxon>Henosepilachna</taxon>
    </lineage>
</organism>
<evidence type="ECO:0000256" key="8">
    <source>
        <dbReference type="SAM" id="Phobius"/>
    </source>
</evidence>
<dbReference type="InterPro" id="IPR052192">
    <property type="entry name" value="Insect_Ionotropic_Sensory_Rcpt"/>
</dbReference>
<evidence type="ECO:0000256" key="2">
    <source>
        <dbReference type="ARBA" id="ARBA00022475"/>
    </source>
</evidence>
<keyword evidence="4 8" id="KW-1133">Transmembrane helix</keyword>